<dbReference type="Proteomes" id="UP001501455">
    <property type="component" value="Unassembled WGS sequence"/>
</dbReference>
<dbReference type="RefSeq" id="WP_318296095.1">
    <property type="nucleotide sequence ID" value="NZ_BAAAXF010000057.1"/>
</dbReference>
<keyword evidence="2" id="KW-1185">Reference proteome</keyword>
<dbReference type="EMBL" id="BAAAXF010000057">
    <property type="protein sequence ID" value="GAA3501068.1"/>
    <property type="molecule type" value="Genomic_DNA"/>
</dbReference>
<reference evidence="2" key="1">
    <citation type="journal article" date="2019" name="Int. J. Syst. Evol. Microbiol.">
        <title>The Global Catalogue of Microorganisms (GCM) 10K type strain sequencing project: providing services to taxonomists for standard genome sequencing and annotation.</title>
        <authorList>
            <consortium name="The Broad Institute Genomics Platform"/>
            <consortium name="The Broad Institute Genome Sequencing Center for Infectious Disease"/>
            <person name="Wu L."/>
            <person name="Ma J."/>
        </authorList>
    </citation>
    <scope>NUCLEOTIDE SEQUENCE [LARGE SCALE GENOMIC DNA]</scope>
    <source>
        <strain evidence="2">JCM 4816</strain>
    </source>
</reference>
<organism evidence="1 2">
    <name type="scientific">Streptomyces prasinosporus</name>
    <dbReference type="NCBI Taxonomy" id="68256"/>
    <lineage>
        <taxon>Bacteria</taxon>
        <taxon>Bacillati</taxon>
        <taxon>Actinomycetota</taxon>
        <taxon>Actinomycetes</taxon>
        <taxon>Kitasatosporales</taxon>
        <taxon>Streptomycetaceae</taxon>
        <taxon>Streptomyces</taxon>
        <taxon>Streptomyces albogriseolus group</taxon>
    </lineage>
</organism>
<protein>
    <submittedName>
        <fullName evidence="1">Uncharacterized protein</fullName>
    </submittedName>
</protein>
<accession>A0ABP6U2A6</accession>
<sequence length="154" mass="15264">MVGNLLCAGAASGVRGVPVGQPFAGVREVGADDADVCVGEVAQAPGGVRIARVAEPIEELRQGAEGFLEPGEDAVVGRGEFGEDVGCLGGVGGLAEAFCEVGDRGAERGIGRGAGFGVEGLVAVDVVPDGPQAPYGIDGETGLFVLSQADGARW</sequence>
<evidence type="ECO:0000313" key="2">
    <source>
        <dbReference type="Proteomes" id="UP001501455"/>
    </source>
</evidence>
<evidence type="ECO:0000313" key="1">
    <source>
        <dbReference type="EMBL" id="GAA3501068.1"/>
    </source>
</evidence>
<comment type="caution">
    <text evidence="1">The sequence shown here is derived from an EMBL/GenBank/DDBJ whole genome shotgun (WGS) entry which is preliminary data.</text>
</comment>
<gene>
    <name evidence="1" type="ORF">GCM10019016_081750</name>
</gene>
<name>A0ABP6U2A6_9ACTN</name>
<proteinExistence type="predicted"/>